<dbReference type="Proteomes" id="UP000283523">
    <property type="component" value="Unassembled WGS sequence"/>
</dbReference>
<keyword evidence="3" id="KW-0378">Hydrolase</keyword>
<feature type="compositionally biased region" description="Polar residues" evidence="1">
    <location>
        <begin position="1212"/>
        <end position="1224"/>
    </location>
</feature>
<feature type="domain" description="Helicase C-terminal" evidence="2">
    <location>
        <begin position="939"/>
        <end position="1105"/>
    </location>
</feature>
<dbReference type="SUPFAM" id="SSF52540">
    <property type="entry name" value="P-loop containing nucleoside triphosphate hydrolases"/>
    <property type="match status" value="1"/>
</dbReference>
<organism evidence="3 4">
    <name type="scientific">Fibrisoma montanum</name>
    <dbReference type="NCBI Taxonomy" id="2305895"/>
    <lineage>
        <taxon>Bacteria</taxon>
        <taxon>Pseudomonadati</taxon>
        <taxon>Bacteroidota</taxon>
        <taxon>Cytophagia</taxon>
        <taxon>Cytophagales</taxon>
        <taxon>Spirosomataceae</taxon>
        <taxon>Fibrisoma</taxon>
    </lineage>
</organism>
<name>A0A418MFB1_9BACT</name>
<dbReference type="Pfam" id="PF00271">
    <property type="entry name" value="Helicase_C"/>
    <property type="match status" value="1"/>
</dbReference>
<evidence type="ECO:0000313" key="4">
    <source>
        <dbReference type="Proteomes" id="UP000283523"/>
    </source>
</evidence>
<evidence type="ECO:0000259" key="2">
    <source>
        <dbReference type="PROSITE" id="PS51194"/>
    </source>
</evidence>
<protein>
    <submittedName>
        <fullName evidence="3">Helicase</fullName>
    </submittedName>
</protein>
<dbReference type="GO" id="GO:0043138">
    <property type="term" value="F:3'-5' DNA helicase activity"/>
    <property type="evidence" value="ECO:0007669"/>
    <property type="project" value="TreeGrafter"/>
</dbReference>
<accession>A0A418MFB1</accession>
<dbReference type="GO" id="GO:0006289">
    <property type="term" value="P:nucleotide-excision repair"/>
    <property type="evidence" value="ECO:0007669"/>
    <property type="project" value="TreeGrafter"/>
</dbReference>
<keyword evidence="3" id="KW-0067">ATP-binding</keyword>
<dbReference type="AlphaFoldDB" id="A0A418MFB1"/>
<feature type="region of interest" description="Disordered" evidence="1">
    <location>
        <begin position="1210"/>
        <end position="1242"/>
    </location>
</feature>
<evidence type="ECO:0000313" key="3">
    <source>
        <dbReference type="EMBL" id="RIV25466.1"/>
    </source>
</evidence>
<feature type="region of interest" description="Disordered" evidence="1">
    <location>
        <begin position="79"/>
        <end position="109"/>
    </location>
</feature>
<dbReference type="EMBL" id="QXED01000002">
    <property type="protein sequence ID" value="RIV25466.1"/>
    <property type="molecule type" value="Genomic_DNA"/>
</dbReference>
<dbReference type="GO" id="GO:0036297">
    <property type="term" value="P:interstrand cross-link repair"/>
    <property type="evidence" value="ECO:0007669"/>
    <property type="project" value="TreeGrafter"/>
</dbReference>
<keyword evidence="4" id="KW-1185">Reference proteome</keyword>
<dbReference type="OrthoDB" id="713315at2"/>
<keyword evidence="3" id="KW-0347">Helicase</keyword>
<dbReference type="InterPro" id="IPR027417">
    <property type="entry name" value="P-loop_NTPase"/>
</dbReference>
<dbReference type="PANTHER" id="PTHR47957:SF3">
    <property type="entry name" value="ATP-DEPENDENT HELICASE HRQ1"/>
    <property type="match status" value="1"/>
</dbReference>
<sequence length="1242" mass="141274">METPNDLLDPARSTFVSRLQRSLIGPGSDRFGLPDKQEIIADFPLNRYYSAVLFPEKQTQTIGDEDDSAALSDLTDDGLGDTFFSPTNQPVTDEEAAAHAGQPNAEEPEVRPDETLAANHFFPNNMGLTCCLDPAVTGLSVEVSFALYRPLKTQTARIAISADAFEALAYNSVYPLDTMLAYQDGFMELVGAGKSLKAGDLWSYFREYPGIHQSEGYEKLLLLLGRAIWQREGFSKQLPITIPKPGSYEEHPLHRETFGKKTCSLVLFVQSYQQGKVRYVKLLLANRSTPHPATRFSNGNEVLNRISIFQPVIRVVDVPLQPFQTFQSINPFDEEENLINYQYRKERAFGQGHGCAVDWGSEQQPTTLQTTYLPQADIKHYSNQLRDNIPETVQSVIQVRNLSIWTEYDKEDVLNRLGEFIDCYEQWHKTEQDAEARQEPQHSSCYEPLLKGQRETVERLKRNLERLKDDEVYRCFQLANTAMYIQMIISRDRDKAFGATPKPLAKFAELIDTEYDSLQFFRDYDRFDDKHKAPAYRPFQLAFLLLNIIDTLESTPSPDNWRNLVDLIWFPTGGGKTEAYLALTAFTIVARRVQHPDPKAYEGVSVLMRYTLRLLTAQQFERASRLIVALEFMRRHLVKEGDKSLGELPISIGMWVGAASTPNKYTDAQKGFSDLTEAIAKANQSKQAVDPTQRNPFPVQSCPWCGCDTVTKTPSNQQWAAGYKALNNLFQTFCRNSRCAFRQEIPVYFVDEQVYEKRPTLLFATVDKFAQLPHVKDGYKLFNAETGPSLPPDLIIQDELHLLSGPLGSLVGLFESVVDMLCSKNGRVPKIVASTATTRNTAQQIRMLYDREVNIFPAPGITYDDNFFSYVQKTSLRRHIGFMPTGKTGLNTQVKLLAHLLLARAELLMDLKREHPDPEAQRLIDPYWTVVSYYNSLKDVGKAYNQVGSEIHDALRQLHFRYGLHPYYRFNFYGLSQRTKELTSRVPSQEIKPLLSKLETPFQLQAEEDRNYVIDTVDLVLASNMLSVGIDVSRLNLMLMNGLPRNVAEYIQASSRVGREHKGLVVNLLDPNRSREKSFFEHYQDFNSAYYKFVEPLSVTPYTRIAVDKAMNSLLVTFVRHLDNKYPNNGASQFIGDVDRFRAMLTERIPEADDRAYALDKLDKLVESWSAKRQSQPDLVYKDNKSPKSGLIQPAGRFNEWSLMQSMREVDTTSGIRITNQPSPVASEPGEEQPEPIQSTAL</sequence>
<dbReference type="PROSITE" id="PS51194">
    <property type="entry name" value="HELICASE_CTER"/>
    <property type="match status" value="1"/>
</dbReference>
<keyword evidence="3" id="KW-0547">Nucleotide-binding</keyword>
<evidence type="ECO:0000256" key="1">
    <source>
        <dbReference type="SAM" id="MobiDB-lite"/>
    </source>
</evidence>
<dbReference type="InterPro" id="IPR001650">
    <property type="entry name" value="Helicase_C-like"/>
</dbReference>
<dbReference type="RefSeq" id="WP_119667348.1">
    <property type="nucleotide sequence ID" value="NZ_QXED01000002.1"/>
</dbReference>
<dbReference type="Gene3D" id="3.40.50.300">
    <property type="entry name" value="P-loop containing nucleotide triphosphate hydrolases"/>
    <property type="match status" value="1"/>
</dbReference>
<dbReference type="PANTHER" id="PTHR47957">
    <property type="entry name" value="ATP-DEPENDENT HELICASE HRQ1"/>
    <property type="match status" value="1"/>
</dbReference>
<dbReference type="CDD" id="cd18785">
    <property type="entry name" value="SF2_C"/>
    <property type="match status" value="1"/>
</dbReference>
<gene>
    <name evidence="3" type="ORF">DYU11_09215</name>
</gene>
<proteinExistence type="predicted"/>
<comment type="caution">
    <text evidence="3">The sequence shown here is derived from an EMBL/GenBank/DDBJ whole genome shotgun (WGS) entry which is preliminary data.</text>
</comment>
<dbReference type="SMART" id="SM00490">
    <property type="entry name" value="HELICc"/>
    <property type="match status" value="1"/>
</dbReference>
<reference evidence="3 4" key="1">
    <citation type="submission" date="2018-08" db="EMBL/GenBank/DDBJ databases">
        <title>Fibrisoma montanum sp. nov., isolated from Danxia mountain soil.</title>
        <authorList>
            <person name="Huang Y."/>
        </authorList>
    </citation>
    <scope>NUCLEOTIDE SEQUENCE [LARGE SCALE GENOMIC DNA]</scope>
    <source>
        <strain evidence="3 4">HYT19</strain>
    </source>
</reference>